<accession>A0ABV7DQI1</accession>
<protein>
    <submittedName>
        <fullName evidence="1">DUF1636 family protein</fullName>
    </submittedName>
</protein>
<comment type="caution">
    <text evidence="1">The sequence shown here is derived from an EMBL/GenBank/DDBJ whole genome shotgun (WGS) entry which is preliminary data.</text>
</comment>
<dbReference type="RefSeq" id="WP_197642399.1">
    <property type="nucleotide sequence ID" value="NZ_JAEACP010000004.1"/>
</dbReference>
<dbReference type="InterPro" id="IPR012863">
    <property type="entry name" value="DUF1636"/>
</dbReference>
<dbReference type="Gene3D" id="3.40.30.10">
    <property type="entry name" value="Glutaredoxin"/>
    <property type="match status" value="1"/>
</dbReference>
<organism evidence="1 2">
    <name type="scientific">Tabrizicola soli</name>
    <dbReference type="NCBI Taxonomy" id="2185115"/>
    <lineage>
        <taxon>Bacteria</taxon>
        <taxon>Pseudomonadati</taxon>
        <taxon>Pseudomonadota</taxon>
        <taxon>Alphaproteobacteria</taxon>
        <taxon>Rhodobacterales</taxon>
        <taxon>Paracoccaceae</taxon>
        <taxon>Tabrizicola</taxon>
    </lineage>
</organism>
<dbReference type="Proteomes" id="UP001595445">
    <property type="component" value="Unassembled WGS sequence"/>
</dbReference>
<dbReference type="Pfam" id="PF07845">
    <property type="entry name" value="DUF1636"/>
    <property type="match status" value="1"/>
</dbReference>
<dbReference type="EMBL" id="JBHRSM010000001">
    <property type="protein sequence ID" value="MFC3084459.1"/>
    <property type="molecule type" value="Genomic_DNA"/>
</dbReference>
<dbReference type="SUPFAM" id="SSF52833">
    <property type="entry name" value="Thioredoxin-like"/>
    <property type="match status" value="1"/>
</dbReference>
<proteinExistence type="predicted"/>
<evidence type="ECO:0000313" key="1">
    <source>
        <dbReference type="EMBL" id="MFC3084459.1"/>
    </source>
</evidence>
<dbReference type="CDD" id="cd02980">
    <property type="entry name" value="TRX_Fd_family"/>
    <property type="match status" value="1"/>
</dbReference>
<sequence>MGATLHVCTTCKAGEPVPEGDVPPGARLHAALTAAELPEGVRIVGVECLSACNTGCAVSLSKPGAWAYVYGRLTLDDVSAILDGAGKYAASPDGIVPWRDRPTVFRKQSIARIPPLEAP</sequence>
<name>A0ABV7DQI1_9RHOB</name>
<dbReference type="InterPro" id="IPR036249">
    <property type="entry name" value="Thioredoxin-like_sf"/>
</dbReference>
<gene>
    <name evidence="1" type="ORF">ACFOD6_00225</name>
</gene>
<reference evidence="2" key="1">
    <citation type="journal article" date="2019" name="Int. J. Syst. Evol. Microbiol.">
        <title>The Global Catalogue of Microorganisms (GCM) 10K type strain sequencing project: providing services to taxonomists for standard genome sequencing and annotation.</title>
        <authorList>
            <consortium name="The Broad Institute Genomics Platform"/>
            <consortium name="The Broad Institute Genome Sequencing Center for Infectious Disease"/>
            <person name="Wu L."/>
            <person name="Ma J."/>
        </authorList>
    </citation>
    <scope>NUCLEOTIDE SEQUENCE [LARGE SCALE GENOMIC DNA]</scope>
    <source>
        <strain evidence="2">KCTC 62102</strain>
    </source>
</reference>
<keyword evidence="2" id="KW-1185">Reference proteome</keyword>
<evidence type="ECO:0000313" key="2">
    <source>
        <dbReference type="Proteomes" id="UP001595445"/>
    </source>
</evidence>